<reference evidence="4" key="1">
    <citation type="submission" date="2015-03" db="EMBL/GenBank/DDBJ databases">
        <authorList>
            <consortium name="Pathogen Informatics"/>
        </authorList>
    </citation>
    <scope>NUCLEOTIDE SEQUENCE [LARGE SCALE GENOMIC DNA]</scope>
    <source>
        <strain evidence="4">IP27925</strain>
    </source>
</reference>
<dbReference type="RefSeq" id="WP_050102172.1">
    <property type="nucleotide sequence ID" value="NZ_CQEM01000033.1"/>
</dbReference>
<evidence type="ECO:0000259" key="1">
    <source>
        <dbReference type="Pfam" id="PF25678"/>
    </source>
</evidence>
<dbReference type="Pfam" id="PF25679">
    <property type="entry name" value="DUF7947"/>
    <property type="match status" value="1"/>
</dbReference>
<dbReference type="AlphaFoldDB" id="A0A0T9V153"/>
<dbReference type="EMBL" id="CQEM01000033">
    <property type="protein sequence ID" value="CNL92393.1"/>
    <property type="molecule type" value="Genomic_DNA"/>
</dbReference>
<gene>
    <name evidence="3" type="ORF">ERS008460_04115</name>
</gene>
<evidence type="ECO:0000313" key="3">
    <source>
        <dbReference type="EMBL" id="CNL92393.1"/>
    </source>
</evidence>
<dbReference type="Pfam" id="PF25678">
    <property type="entry name" value="DUF7946"/>
    <property type="match status" value="1"/>
</dbReference>
<dbReference type="InterPro" id="IPR057706">
    <property type="entry name" value="DUF7946"/>
</dbReference>
<dbReference type="Proteomes" id="UP000040088">
    <property type="component" value="Unassembled WGS sequence"/>
</dbReference>
<accession>A0A0T9V153</accession>
<protein>
    <submittedName>
        <fullName evidence="3">Uncharacterized protein</fullName>
    </submittedName>
</protein>
<sequence>MESSRIQDIKISLRYDGLDAENHEIELTCLGESLKGFSKILATAGTFAVTQRYSKNVSYQDVKIYAREAKANCFTLDTAMNFITQSQLFSGSAGAILGALVPYIFARNAQKKEEMKALKESLEKAIEALGNKDRPTIDGLIAVIDKMAGELRPSVRQAVSPIGNTCNHISVSTGLGNRPATINEADKEAIDQLEDDEVLGLREYKVFVTEFDAQRMTAKVIIDGDDSCKRVIAQISDPSASKAENPYLAALGRYMANNSASGSCVTVTAKATVKKGLINKLFIVDIQA</sequence>
<dbReference type="InterPro" id="IPR057707">
    <property type="entry name" value="DUF7947"/>
</dbReference>
<proteinExistence type="predicted"/>
<name>A0A0T9V153_YERAE</name>
<feature type="domain" description="DUF7946" evidence="1">
    <location>
        <begin position="11"/>
        <end position="191"/>
    </location>
</feature>
<organism evidence="3 4">
    <name type="scientific">Yersinia aleksiciae</name>
    <dbReference type="NCBI Taxonomy" id="263819"/>
    <lineage>
        <taxon>Bacteria</taxon>
        <taxon>Pseudomonadati</taxon>
        <taxon>Pseudomonadota</taxon>
        <taxon>Gammaproteobacteria</taxon>
        <taxon>Enterobacterales</taxon>
        <taxon>Yersiniaceae</taxon>
        <taxon>Yersinia</taxon>
    </lineage>
</organism>
<evidence type="ECO:0000259" key="2">
    <source>
        <dbReference type="Pfam" id="PF25679"/>
    </source>
</evidence>
<feature type="domain" description="DUF7947" evidence="2">
    <location>
        <begin position="201"/>
        <end position="286"/>
    </location>
</feature>
<evidence type="ECO:0000313" key="4">
    <source>
        <dbReference type="Proteomes" id="UP000040088"/>
    </source>
</evidence>